<protein>
    <submittedName>
        <fullName evidence="2">Uncharacterized protein</fullName>
    </submittedName>
</protein>
<feature type="compositionally biased region" description="Basic and acidic residues" evidence="1">
    <location>
        <begin position="58"/>
        <end position="67"/>
    </location>
</feature>
<dbReference type="Proteomes" id="UP000747542">
    <property type="component" value="Unassembled WGS sequence"/>
</dbReference>
<comment type="caution">
    <text evidence="2">The sequence shown here is derived from an EMBL/GenBank/DDBJ whole genome shotgun (WGS) entry which is preliminary data.</text>
</comment>
<proteinExistence type="predicted"/>
<feature type="region of interest" description="Disordered" evidence="1">
    <location>
        <begin position="20"/>
        <end position="67"/>
    </location>
</feature>
<dbReference type="AlphaFoldDB" id="A0A8J5MU91"/>
<evidence type="ECO:0000313" key="3">
    <source>
        <dbReference type="Proteomes" id="UP000747542"/>
    </source>
</evidence>
<sequence>MLDRGKLVINAKQLSGEIKSARADVKEGEESDKVSQVPATTWYGTEREEVPAQTQDATHPDGSENAV</sequence>
<evidence type="ECO:0000256" key="1">
    <source>
        <dbReference type="SAM" id="MobiDB-lite"/>
    </source>
</evidence>
<reference evidence="2" key="1">
    <citation type="journal article" date="2021" name="Sci. Adv.">
        <title>The American lobster genome reveals insights on longevity, neural, and immune adaptations.</title>
        <authorList>
            <person name="Polinski J.M."/>
            <person name="Zimin A.V."/>
            <person name="Clark K.F."/>
            <person name="Kohn A.B."/>
            <person name="Sadowski N."/>
            <person name="Timp W."/>
            <person name="Ptitsyn A."/>
            <person name="Khanna P."/>
            <person name="Romanova D.Y."/>
            <person name="Williams P."/>
            <person name="Greenwood S.J."/>
            <person name="Moroz L.L."/>
            <person name="Walt D.R."/>
            <person name="Bodnar A.G."/>
        </authorList>
    </citation>
    <scope>NUCLEOTIDE SEQUENCE</scope>
    <source>
        <strain evidence="2">GMGI-L3</strain>
    </source>
</reference>
<accession>A0A8J5MU91</accession>
<name>A0A8J5MU91_HOMAM</name>
<keyword evidence="3" id="KW-1185">Reference proteome</keyword>
<organism evidence="2 3">
    <name type="scientific">Homarus americanus</name>
    <name type="common">American lobster</name>
    <dbReference type="NCBI Taxonomy" id="6706"/>
    <lineage>
        <taxon>Eukaryota</taxon>
        <taxon>Metazoa</taxon>
        <taxon>Ecdysozoa</taxon>
        <taxon>Arthropoda</taxon>
        <taxon>Crustacea</taxon>
        <taxon>Multicrustacea</taxon>
        <taxon>Malacostraca</taxon>
        <taxon>Eumalacostraca</taxon>
        <taxon>Eucarida</taxon>
        <taxon>Decapoda</taxon>
        <taxon>Pleocyemata</taxon>
        <taxon>Astacidea</taxon>
        <taxon>Nephropoidea</taxon>
        <taxon>Nephropidae</taxon>
        <taxon>Homarus</taxon>
    </lineage>
</organism>
<gene>
    <name evidence="2" type="ORF">Hamer_G004985</name>
</gene>
<dbReference type="EMBL" id="JAHLQT010024959">
    <property type="protein sequence ID" value="KAG7164600.1"/>
    <property type="molecule type" value="Genomic_DNA"/>
</dbReference>
<feature type="compositionally biased region" description="Basic and acidic residues" evidence="1">
    <location>
        <begin position="20"/>
        <end position="33"/>
    </location>
</feature>
<evidence type="ECO:0000313" key="2">
    <source>
        <dbReference type="EMBL" id="KAG7164600.1"/>
    </source>
</evidence>